<dbReference type="KEGG" id="tml:GSTUM_00007440001"/>
<comment type="subcellular location">
    <subcellularLocation>
        <location evidence="1">Nucleus</location>
    </subcellularLocation>
</comment>
<dbReference type="AlphaFoldDB" id="D5GGN8"/>
<accession>D5GGN8</accession>
<feature type="region of interest" description="Disordered" evidence="3">
    <location>
        <begin position="96"/>
        <end position="125"/>
    </location>
</feature>
<dbReference type="OMA" id="HMTPVGR"/>
<dbReference type="Pfam" id="PF11951">
    <property type="entry name" value="Fungal_trans_2"/>
    <property type="match status" value="1"/>
</dbReference>
<dbReference type="InParanoid" id="D5GGN8"/>
<dbReference type="GO" id="GO:0005634">
    <property type="term" value="C:nucleus"/>
    <property type="evidence" value="ECO:0007669"/>
    <property type="project" value="UniProtKB-SubCell"/>
</dbReference>
<evidence type="ECO:0000313" key="4">
    <source>
        <dbReference type="EMBL" id="CAZ83660.1"/>
    </source>
</evidence>
<evidence type="ECO:0000256" key="2">
    <source>
        <dbReference type="ARBA" id="ARBA00023242"/>
    </source>
</evidence>
<dbReference type="EMBL" id="FN430275">
    <property type="protein sequence ID" value="CAZ83660.1"/>
    <property type="molecule type" value="Genomic_DNA"/>
</dbReference>
<evidence type="ECO:0000256" key="3">
    <source>
        <dbReference type="SAM" id="MobiDB-lite"/>
    </source>
</evidence>
<dbReference type="eggNOG" id="ENOG502SIT5">
    <property type="taxonomic scope" value="Eukaryota"/>
</dbReference>
<proteinExistence type="predicted"/>
<dbReference type="GeneID" id="9185582"/>
<dbReference type="CDD" id="cd12148">
    <property type="entry name" value="fungal_TF_MHR"/>
    <property type="match status" value="1"/>
</dbReference>
<dbReference type="RefSeq" id="XP_002839469.1">
    <property type="nucleotide sequence ID" value="XM_002839423.1"/>
</dbReference>
<dbReference type="Proteomes" id="UP000006911">
    <property type="component" value="Unassembled WGS sequence"/>
</dbReference>
<dbReference type="GO" id="GO:0000976">
    <property type="term" value="F:transcription cis-regulatory region binding"/>
    <property type="evidence" value="ECO:0007669"/>
    <property type="project" value="TreeGrafter"/>
</dbReference>
<protein>
    <submittedName>
        <fullName evidence="4">(Perigord truffle) hypothetical protein</fullName>
    </submittedName>
</protein>
<evidence type="ECO:0000313" key="5">
    <source>
        <dbReference type="Proteomes" id="UP000006911"/>
    </source>
</evidence>
<dbReference type="GO" id="GO:0045944">
    <property type="term" value="P:positive regulation of transcription by RNA polymerase II"/>
    <property type="evidence" value="ECO:0007669"/>
    <property type="project" value="TreeGrafter"/>
</dbReference>
<dbReference type="PANTHER" id="PTHR37534:SF7">
    <property type="entry name" value="TRANSCRIPTIONAL ACTIVATOR PROTEIN UGA3"/>
    <property type="match status" value="1"/>
</dbReference>
<dbReference type="HOGENOM" id="CLU_383537_0_0_1"/>
<sequence length="690" mass="76234">MESLPPSHSFAAGLDAGWRGTEGEEVEKLLCGNDLVVSRKVENQMGGVEIFLQEMLRRRDVLRGTNRKRKPSLSTEETVLNPVASSKLRNYLITQVSDGSDSSGADSPSESISSSDSQTSISSPTFLRESPIPILPEKSVLDLIPECVPHFSQKVLDEITMPMSGWNPSTMTLPPPRPANLESPTDRELLQAYLDISAKRLADTSPSYVDLFRKYIPAMAYDSTGLMEGILALAAIQIGLMRKDPRIIAVDAASHYHKALKAHFRAVADPNCRSRDSLLATSIILGHYEIWNGENVKMGVHMLGGRDIILARGKAAHMTPVGRALYAAFNRMDVATSSISGNPTFMTKDWWTVDPFTRVPISTDSPTLLVADAALSKLCVLCCKLTYLKAWSLKRRRTLWVKSNGNPSLKQKESLQETIEDRVLKLEEELDIWYAELPSWFSALDTDPPDYNPKGEDINTTSIASITVGSYQHISIAMVHGWAIGVRLQLNRISNPDMPVVPPRLGSLCHTLLRIFACLPSSSDACIVAPLFAAGMELRQKCHQEWLLNALQERIDEIGFHGLIFLREGLRFTWSKLEGMNKGRFNRIKEGAASKIDGVSENLWAAEGMLGTFEKLALYDSPDMVGKRKNFQGDIDTSNLPEDVVPYEAPKADPIVIVIDSASSSPVAAPKRLRSDSPEIILVRRNGRAV</sequence>
<name>D5GGN8_TUBMM</name>
<dbReference type="InterPro" id="IPR021858">
    <property type="entry name" value="Fun_TF"/>
</dbReference>
<organism evidence="4 5">
    <name type="scientific">Tuber melanosporum (strain Mel28)</name>
    <name type="common">Perigord black truffle</name>
    <dbReference type="NCBI Taxonomy" id="656061"/>
    <lineage>
        <taxon>Eukaryota</taxon>
        <taxon>Fungi</taxon>
        <taxon>Dikarya</taxon>
        <taxon>Ascomycota</taxon>
        <taxon>Pezizomycotina</taxon>
        <taxon>Pezizomycetes</taxon>
        <taxon>Pezizales</taxon>
        <taxon>Tuberaceae</taxon>
        <taxon>Tuber</taxon>
    </lineage>
</organism>
<dbReference type="GO" id="GO:0003700">
    <property type="term" value="F:DNA-binding transcription factor activity"/>
    <property type="evidence" value="ECO:0007669"/>
    <property type="project" value="TreeGrafter"/>
</dbReference>
<keyword evidence="2" id="KW-0539">Nucleus</keyword>
<reference evidence="4 5" key="1">
    <citation type="journal article" date="2010" name="Nature">
        <title>Perigord black truffle genome uncovers evolutionary origins and mechanisms of symbiosis.</title>
        <authorList>
            <person name="Martin F."/>
            <person name="Kohler A."/>
            <person name="Murat C."/>
            <person name="Balestrini R."/>
            <person name="Coutinho P.M."/>
            <person name="Jaillon O."/>
            <person name="Montanini B."/>
            <person name="Morin E."/>
            <person name="Noel B."/>
            <person name="Percudani R."/>
            <person name="Porcel B."/>
            <person name="Rubini A."/>
            <person name="Amicucci A."/>
            <person name="Amselem J."/>
            <person name="Anthouard V."/>
            <person name="Arcioni S."/>
            <person name="Artiguenave F."/>
            <person name="Aury J.M."/>
            <person name="Ballario P."/>
            <person name="Bolchi A."/>
            <person name="Brenna A."/>
            <person name="Brun A."/>
            <person name="Buee M."/>
            <person name="Cantarel B."/>
            <person name="Chevalier G."/>
            <person name="Couloux A."/>
            <person name="Da Silva C."/>
            <person name="Denoeud F."/>
            <person name="Duplessis S."/>
            <person name="Ghignone S."/>
            <person name="Hilselberger B."/>
            <person name="Iotti M."/>
            <person name="Marcais B."/>
            <person name="Mello A."/>
            <person name="Miranda M."/>
            <person name="Pacioni G."/>
            <person name="Quesneville H."/>
            <person name="Riccioni C."/>
            <person name="Ruotolo R."/>
            <person name="Splivallo R."/>
            <person name="Stocchi V."/>
            <person name="Tisserant E."/>
            <person name="Viscomi A.R."/>
            <person name="Zambonelli A."/>
            <person name="Zampieri E."/>
            <person name="Henrissat B."/>
            <person name="Lebrun M.H."/>
            <person name="Paolocci F."/>
            <person name="Bonfante P."/>
            <person name="Ottonello S."/>
            <person name="Wincker P."/>
        </authorList>
    </citation>
    <scope>NUCLEOTIDE SEQUENCE [LARGE SCALE GENOMIC DNA]</scope>
    <source>
        <strain evidence="4 5">Mel28</strain>
    </source>
</reference>
<gene>
    <name evidence="4" type="ORF">GSTUM_00007440001</name>
</gene>
<feature type="compositionally biased region" description="Low complexity" evidence="3">
    <location>
        <begin position="97"/>
        <end position="125"/>
    </location>
</feature>
<dbReference type="PANTHER" id="PTHR37534">
    <property type="entry name" value="TRANSCRIPTIONAL ACTIVATOR PROTEIN UGA3"/>
    <property type="match status" value="1"/>
</dbReference>
<keyword evidence="5" id="KW-1185">Reference proteome</keyword>
<evidence type="ECO:0000256" key="1">
    <source>
        <dbReference type="ARBA" id="ARBA00004123"/>
    </source>
</evidence>